<evidence type="ECO:0000256" key="3">
    <source>
        <dbReference type="ARBA" id="ARBA00047417"/>
    </source>
</evidence>
<dbReference type="Gene3D" id="3.60.20.40">
    <property type="match status" value="1"/>
</dbReference>
<name>A0ABT4LEA4_9PROT</name>
<dbReference type="InterPro" id="IPR029055">
    <property type="entry name" value="Ntn_hydrolases_N"/>
</dbReference>
<organism evidence="4 5">
    <name type="scientific">Kiloniella laminariae</name>
    <dbReference type="NCBI Taxonomy" id="454162"/>
    <lineage>
        <taxon>Bacteria</taxon>
        <taxon>Pseudomonadati</taxon>
        <taxon>Pseudomonadota</taxon>
        <taxon>Alphaproteobacteria</taxon>
        <taxon>Rhodospirillales</taxon>
        <taxon>Kiloniellaceae</taxon>
        <taxon>Kiloniella</taxon>
    </lineage>
</organism>
<comment type="catalytic activity">
    <reaction evidence="1">
        <text>an S-substituted glutathione + H2O = an S-substituted L-cysteinylglycine + L-glutamate</text>
        <dbReference type="Rhea" id="RHEA:59468"/>
        <dbReference type="ChEBI" id="CHEBI:15377"/>
        <dbReference type="ChEBI" id="CHEBI:29985"/>
        <dbReference type="ChEBI" id="CHEBI:90779"/>
        <dbReference type="ChEBI" id="CHEBI:143103"/>
        <dbReference type="EC" id="3.4.19.13"/>
    </reaction>
</comment>
<keyword evidence="4" id="KW-0808">Transferase</keyword>
<accession>A0ABT4LEA4</accession>
<evidence type="ECO:0000313" key="5">
    <source>
        <dbReference type="Proteomes" id="UP001069802"/>
    </source>
</evidence>
<dbReference type="EC" id="2.3.2.2" evidence="4"/>
<keyword evidence="5" id="KW-1185">Reference proteome</keyword>
<evidence type="ECO:0000256" key="2">
    <source>
        <dbReference type="ARBA" id="ARBA00001089"/>
    </source>
</evidence>
<dbReference type="GO" id="GO:0103068">
    <property type="term" value="F:leukotriene C4 gamma-glutamyl transferase activity"/>
    <property type="evidence" value="ECO:0007669"/>
    <property type="project" value="UniProtKB-EC"/>
</dbReference>
<protein>
    <submittedName>
        <fullName evidence="4">Gamma-glutamyltransferase</fullName>
        <ecNumber evidence="4">2.3.2.2</ecNumber>
    </submittedName>
</protein>
<comment type="caution">
    <text evidence="4">The sequence shown here is derived from an EMBL/GenBank/DDBJ whole genome shotgun (WGS) entry which is preliminary data.</text>
</comment>
<comment type="catalytic activity">
    <reaction evidence="2">
        <text>glutathione + H2O = L-cysteinylglycine + L-glutamate</text>
        <dbReference type="Rhea" id="RHEA:28807"/>
        <dbReference type="ChEBI" id="CHEBI:15377"/>
        <dbReference type="ChEBI" id="CHEBI:29985"/>
        <dbReference type="ChEBI" id="CHEBI:57925"/>
        <dbReference type="ChEBI" id="CHEBI:61694"/>
        <dbReference type="EC" id="3.4.19.13"/>
    </reaction>
</comment>
<dbReference type="Pfam" id="PF01019">
    <property type="entry name" value="G_glu_transpept"/>
    <property type="match status" value="2"/>
</dbReference>
<reference evidence="4" key="1">
    <citation type="submission" date="2022-12" db="EMBL/GenBank/DDBJ databases">
        <title>Bacterial isolates from different developmental stages of Nematostella vectensis.</title>
        <authorList>
            <person name="Fraune S."/>
        </authorList>
    </citation>
    <scope>NUCLEOTIDE SEQUENCE</scope>
    <source>
        <strain evidence="4">G21630-S1</strain>
    </source>
</reference>
<evidence type="ECO:0000256" key="1">
    <source>
        <dbReference type="ARBA" id="ARBA00001049"/>
    </source>
</evidence>
<dbReference type="RefSeq" id="WP_269421636.1">
    <property type="nucleotide sequence ID" value="NZ_JAPWGY010000001.1"/>
</dbReference>
<dbReference type="EMBL" id="JAPWGY010000001">
    <property type="protein sequence ID" value="MCZ4279431.1"/>
    <property type="molecule type" value="Genomic_DNA"/>
</dbReference>
<gene>
    <name evidence="4" type="ORF">O4H49_01495</name>
</gene>
<dbReference type="PROSITE" id="PS51257">
    <property type="entry name" value="PROKAR_LIPOPROTEIN"/>
    <property type="match status" value="1"/>
</dbReference>
<keyword evidence="4" id="KW-0012">Acyltransferase</keyword>
<dbReference type="InterPro" id="IPR043137">
    <property type="entry name" value="GGT_ssub_C"/>
</dbReference>
<proteinExistence type="predicted"/>
<sequence length="535" mass="55946">MQETFFRKSKVRSAIITACLGGLLLSACESTDDQAQGTLQTVKGFAGLVSADEPRAAQIGRELLGNGATAADTAVAMYFTMAVTMPSRVGVAGGGACSYYDRESNSATALNFLPSASSSGGVVPKTPRAMAALHAKYGSLRWEQLVTYGERLARFGNPVSRSFAYDLALANSRLGVNAEMLSKFTRSDGKLPSEGDILVQPELSGVLAGLRAQGAGYLYMGPLTRRFAEASTAEGLPLKVEDIRNYLPGMETPLTVEVGVDKAYFSGDYAGGALVAAHLVGQLNVSGDYDGAEAGKQAHLFTEALKRAQAIRSGVMAGKVSAQESLSTDALEADFAAFNENRATPVSSLTHEPMPASGNPYAAGFAVIDRYNNSVACSFTLNGLFGSGRMAQDLGVVLPAPPRSSADGLDTVIAVVVANEPTSFSRFAGTASEGAVGASSLSKVMADTLLGEVDLKTAITAPRLHHSGQPDVVFYEESTSDSVVSSLKTRGHDARPAPEYGRVNAAYCAQSLKFKPESCFSASDSRGFGLSRLAQ</sequence>
<comment type="catalytic activity">
    <reaction evidence="3">
        <text>an N-terminal (5-L-glutamyl)-[peptide] + an alpha-amino acid = 5-L-glutamyl amino acid + an N-terminal L-alpha-aminoacyl-[peptide]</text>
        <dbReference type="Rhea" id="RHEA:23904"/>
        <dbReference type="Rhea" id="RHEA-COMP:9780"/>
        <dbReference type="Rhea" id="RHEA-COMP:9795"/>
        <dbReference type="ChEBI" id="CHEBI:77644"/>
        <dbReference type="ChEBI" id="CHEBI:78597"/>
        <dbReference type="ChEBI" id="CHEBI:78599"/>
        <dbReference type="ChEBI" id="CHEBI:78608"/>
        <dbReference type="EC" id="2.3.2.2"/>
    </reaction>
</comment>
<dbReference type="PANTHER" id="PTHR11686">
    <property type="entry name" value="GAMMA GLUTAMYL TRANSPEPTIDASE"/>
    <property type="match status" value="1"/>
</dbReference>
<evidence type="ECO:0000313" key="4">
    <source>
        <dbReference type="EMBL" id="MCZ4279431.1"/>
    </source>
</evidence>
<dbReference type="InterPro" id="IPR000101">
    <property type="entry name" value="GGT_peptidase"/>
</dbReference>
<dbReference type="SUPFAM" id="SSF56235">
    <property type="entry name" value="N-terminal nucleophile aminohydrolases (Ntn hydrolases)"/>
    <property type="match status" value="1"/>
</dbReference>
<dbReference type="Proteomes" id="UP001069802">
    <property type="component" value="Unassembled WGS sequence"/>
</dbReference>
<dbReference type="PANTHER" id="PTHR11686:SF9">
    <property type="entry name" value="RE13973P"/>
    <property type="match status" value="1"/>
</dbReference>
<dbReference type="PRINTS" id="PR01210">
    <property type="entry name" value="GGTRANSPTASE"/>
</dbReference>